<feature type="repeat" description="LDL-receptor class B" evidence="12">
    <location>
        <begin position="238"/>
        <end position="280"/>
    </location>
</feature>
<dbReference type="SUPFAM" id="SSF63825">
    <property type="entry name" value="YWTD domain"/>
    <property type="match status" value="1"/>
</dbReference>
<keyword evidence="2" id="KW-0245">EGF-like domain</keyword>
<dbReference type="InterPro" id="IPR051221">
    <property type="entry name" value="LDLR-related"/>
</dbReference>
<evidence type="ECO:0000256" key="8">
    <source>
        <dbReference type="ARBA" id="ARBA00023157"/>
    </source>
</evidence>
<feature type="disulfide bond" evidence="11">
    <location>
        <begin position="26"/>
        <end position="44"/>
    </location>
</feature>
<keyword evidence="10" id="KW-0325">Glycoprotein</keyword>
<dbReference type="PROSITE" id="PS51120">
    <property type="entry name" value="LDLRB"/>
    <property type="match status" value="1"/>
</dbReference>
<keyword evidence="15" id="KW-1185">Reference proteome</keyword>
<dbReference type="SMART" id="SM00192">
    <property type="entry name" value="LDLa"/>
    <property type="match status" value="1"/>
</dbReference>
<dbReference type="Gene3D" id="2.120.10.30">
    <property type="entry name" value="TolB, C-terminal domain"/>
    <property type="match status" value="1"/>
</dbReference>
<dbReference type="Gene3D" id="4.10.400.10">
    <property type="entry name" value="Low-density Lipoprotein Receptor"/>
    <property type="match status" value="1"/>
</dbReference>
<evidence type="ECO:0000256" key="4">
    <source>
        <dbReference type="ARBA" id="ARBA00022692"/>
    </source>
</evidence>
<reference evidence="14 15" key="1">
    <citation type="submission" date="2022-01" db="EMBL/GenBank/DDBJ databases">
        <title>A chromosomal length assembly of Cordylochernes scorpioides.</title>
        <authorList>
            <person name="Zeh D."/>
            <person name="Zeh J."/>
        </authorList>
    </citation>
    <scope>NUCLEOTIDE SEQUENCE [LARGE SCALE GENOMIC DNA]</scope>
    <source>
        <strain evidence="14">IN4F17</strain>
        <tissue evidence="14">Whole Body</tissue>
    </source>
</reference>
<dbReference type="PANTHER" id="PTHR22722">
    <property type="entry name" value="LOW-DENSITY LIPOPROTEIN RECEPTOR-RELATED PROTEIN 2-RELATED"/>
    <property type="match status" value="1"/>
</dbReference>
<comment type="subcellular location">
    <subcellularLocation>
        <location evidence="1">Membrane</location>
        <topology evidence="1">Single-pass membrane protein</topology>
    </subcellularLocation>
</comment>
<evidence type="ECO:0000256" key="11">
    <source>
        <dbReference type="PROSITE-ProRule" id="PRU00124"/>
    </source>
</evidence>
<keyword evidence="9" id="KW-0675">Receptor</keyword>
<dbReference type="Pfam" id="PF00058">
    <property type="entry name" value="Ldl_recept_b"/>
    <property type="match status" value="1"/>
</dbReference>
<evidence type="ECO:0000313" key="15">
    <source>
        <dbReference type="Proteomes" id="UP001235939"/>
    </source>
</evidence>
<gene>
    <name evidence="14" type="ORF">LAZ67_11002603</name>
</gene>
<keyword evidence="3" id="KW-0254">Endocytosis</keyword>
<proteinExistence type="predicted"/>
<evidence type="ECO:0000313" key="14">
    <source>
        <dbReference type="EMBL" id="UYV74245.1"/>
    </source>
</evidence>
<keyword evidence="6" id="KW-1133">Transmembrane helix</keyword>
<evidence type="ECO:0000256" key="13">
    <source>
        <dbReference type="SAM" id="MobiDB-lite"/>
    </source>
</evidence>
<accession>A0ABY6KZD4</accession>
<dbReference type="SMART" id="SM00135">
    <property type="entry name" value="LY"/>
    <property type="match status" value="1"/>
</dbReference>
<dbReference type="InterPro" id="IPR000033">
    <property type="entry name" value="LDLR_classB_rpt"/>
</dbReference>
<evidence type="ECO:0000256" key="12">
    <source>
        <dbReference type="PROSITE-ProRule" id="PRU00461"/>
    </source>
</evidence>
<evidence type="ECO:0000256" key="1">
    <source>
        <dbReference type="ARBA" id="ARBA00004167"/>
    </source>
</evidence>
<feature type="region of interest" description="Disordered" evidence="13">
    <location>
        <begin position="134"/>
        <end position="158"/>
    </location>
</feature>
<dbReference type="EMBL" id="CP092873">
    <property type="protein sequence ID" value="UYV74245.1"/>
    <property type="molecule type" value="Genomic_DNA"/>
</dbReference>
<evidence type="ECO:0000256" key="10">
    <source>
        <dbReference type="ARBA" id="ARBA00023180"/>
    </source>
</evidence>
<protein>
    <submittedName>
        <fullName evidence="14">LRP1B</fullName>
    </submittedName>
</protein>
<dbReference type="InterPro" id="IPR023415">
    <property type="entry name" value="LDLR_class-A_CS"/>
</dbReference>
<dbReference type="PANTHER" id="PTHR22722:SF14">
    <property type="entry name" value="MEGALIN, ISOFORM A"/>
    <property type="match status" value="1"/>
</dbReference>
<keyword evidence="7" id="KW-0472">Membrane</keyword>
<sequence length="281" mass="30705">MYLSIKPMSLAPGSKQKHCLPSQFQCAIGHCIDWRFACDEFDDCGDNSDELNCGLVSDNFQGYLCVDTGPCSFGKCSHFCFAKKSGNHSCTCAPGYFMVPGDNVCKAEGEEHCCHNTRHSTTLCHRTPGVPPDCQQQRAQDHRPLQTNGLTEEEPRGRHPWASGPCGIHRFLVQGGDCAAGVVRHPHQGHLQTYCRTHSPRCPGCHSAHSYIHMVQAMIIKVTGLVEPRGVAVNWLSHQVYWVDAGVDTISVASLDGKQRRTLISSGLDQPHAIVVDPSGG</sequence>
<dbReference type="SUPFAM" id="SSF57424">
    <property type="entry name" value="LDL receptor-like module"/>
    <property type="match status" value="1"/>
</dbReference>
<organism evidence="14 15">
    <name type="scientific">Cordylochernes scorpioides</name>
    <dbReference type="NCBI Taxonomy" id="51811"/>
    <lineage>
        <taxon>Eukaryota</taxon>
        <taxon>Metazoa</taxon>
        <taxon>Ecdysozoa</taxon>
        <taxon>Arthropoda</taxon>
        <taxon>Chelicerata</taxon>
        <taxon>Arachnida</taxon>
        <taxon>Pseudoscorpiones</taxon>
        <taxon>Cheliferoidea</taxon>
        <taxon>Chernetidae</taxon>
        <taxon>Cordylochernes</taxon>
    </lineage>
</organism>
<evidence type="ECO:0000256" key="9">
    <source>
        <dbReference type="ARBA" id="ARBA00023170"/>
    </source>
</evidence>
<dbReference type="PROSITE" id="PS50068">
    <property type="entry name" value="LDLRA_2"/>
    <property type="match status" value="1"/>
</dbReference>
<evidence type="ECO:0000256" key="3">
    <source>
        <dbReference type="ARBA" id="ARBA00022583"/>
    </source>
</evidence>
<dbReference type="Pfam" id="PF00057">
    <property type="entry name" value="Ldl_recept_a"/>
    <property type="match status" value="1"/>
</dbReference>
<name>A0ABY6KZD4_9ARAC</name>
<keyword evidence="8 11" id="KW-1015">Disulfide bond</keyword>
<dbReference type="InterPro" id="IPR036055">
    <property type="entry name" value="LDL_receptor-like_sf"/>
</dbReference>
<keyword evidence="4" id="KW-0812">Transmembrane</keyword>
<feature type="disulfide bond" evidence="11">
    <location>
        <begin position="19"/>
        <end position="31"/>
    </location>
</feature>
<evidence type="ECO:0000256" key="5">
    <source>
        <dbReference type="ARBA" id="ARBA00022737"/>
    </source>
</evidence>
<evidence type="ECO:0000256" key="2">
    <source>
        <dbReference type="ARBA" id="ARBA00022536"/>
    </source>
</evidence>
<dbReference type="CDD" id="cd00112">
    <property type="entry name" value="LDLa"/>
    <property type="match status" value="1"/>
</dbReference>
<evidence type="ECO:0000256" key="6">
    <source>
        <dbReference type="ARBA" id="ARBA00022989"/>
    </source>
</evidence>
<keyword evidence="5" id="KW-0677">Repeat</keyword>
<dbReference type="SUPFAM" id="SSF57196">
    <property type="entry name" value="EGF/Laminin"/>
    <property type="match status" value="1"/>
</dbReference>
<evidence type="ECO:0000256" key="7">
    <source>
        <dbReference type="ARBA" id="ARBA00023136"/>
    </source>
</evidence>
<dbReference type="InterPro" id="IPR002172">
    <property type="entry name" value="LDrepeatLR_classA_rpt"/>
</dbReference>
<feature type="disulfide bond" evidence="11">
    <location>
        <begin position="38"/>
        <end position="53"/>
    </location>
</feature>
<dbReference type="InterPro" id="IPR011042">
    <property type="entry name" value="6-blade_b-propeller_TolB-like"/>
</dbReference>
<dbReference type="PROSITE" id="PS01209">
    <property type="entry name" value="LDLRA_1"/>
    <property type="match status" value="1"/>
</dbReference>
<dbReference type="Proteomes" id="UP001235939">
    <property type="component" value="Chromosome 11"/>
</dbReference>